<evidence type="ECO:0000313" key="1">
    <source>
        <dbReference type="Proteomes" id="UP000046392"/>
    </source>
</evidence>
<organism evidence="1 2">
    <name type="scientific">Strongyloides papillosus</name>
    <name type="common">Intestinal threadworm</name>
    <dbReference type="NCBI Taxonomy" id="174720"/>
    <lineage>
        <taxon>Eukaryota</taxon>
        <taxon>Metazoa</taxon>
        <taxon>Ecdysozoa</taxon>
        <taxon>Nematoda</taxon>
        <taxon>Chromadorea</taxon>
        <taxon>Rhabditida</taxon>
        <taxon>Tylenchina</taxon>
        <taxon>Panagrolaimomorpha</taxon>
        <taxon>Strongyloidoidea</taxon>
        <taxon>Strongyloididae</taxon>
        <taxon>Strongyloides</taxon>
    </lineage>
</organism>
<protein>
    <submittedName>
        <fullName evidence="2">HUN domain-containing protein</fullName>
    </submittedName>
</protein>
<dbReference type="AlphaFoldDB" id="A0A0N5BA34"/>
<dbReference type="WBParaSite" id="SPAL_0000290300.1">
    <property type="protein sequence ID" value="SPAL_0000290300.1"/>
    <property type="gene ID" value="SPAL_0000290300"/>
</dbReference>
<dbReference type="Proteomes" id="UP000046392">
    <property type="component" value="Unplaced"/>
</dbReference>
<proteinExistence type="predicted"/>
<reference evidence="2" key="1">
    <citation type="submission" date="2017-02" db="UniProtKB">
        <authorList>
            <consortium name="WormBaseParasite"/>
        </authorList>
    </citation>
    <scope>IDENTIFICATION</scope>
</reference>
<name>A0A0N5BA34_STREA</name>
<evidence type="ECO:0000313" key="2">
    <source>
        <dbReference type="WBParaSite" id="SPAL_0000290300.1"/>
    </source>
</evidence>
<sequence>MNRRSTIELDMVSGDNCPSLVQTIRRQVLKRGRGRPRKLKSEKTVLEEEVVRKTDEEMADMKGIDEKNLFTIKDILMERENSGYSSDQSYFKENKDGGYDFVFGPIEKDLLISRKSTDALRRTTGNSFGTMLGSTIKEEVDSSSYQEGSLKNNDFMEKRRKIDSMTDSNGYYTDVSKEEFFIHKNNVGAMTMVDKVFQKNVPDVSLGVKYYTLREMEMNEYDKVSKTEEAIYGSRPNLYTKFIEENKDMFMNDCSLRCVFDGTGQIRKFPLYGDNNNFK</sequence>
<accession>A0A0N5BA34</accession>
<keyword evidence="1" id="KW-1185">Reference proteome</keyword>